<name>A0ABT6YB20_9BACT</name>
<keyword evidence="2" id="KW-1133">Transmembrane helix</keyword>
<evidence type="ECO:0000313" key="4">
    <source>
        <dbReference type="Proteomes" id="UP001236507"/>
    </source>
</evidence>
<evidence type="ECO:0000256" key="2">
    <source>
        <dbReference type="SAM" id="Phobius"/>
    </source>
</evidence>
<keyword evidence="2" id="KW-0472">Membrane</keyword>
<proteinExistence type="predicted"/>
<feature type="transmembrane region" description="Helical" evidence="2">
    <location>
        <begin position="20"/>
        <end position="37"/>
    </location>
</feature>
<reference evidence="3 4" key="1">
    <citation type="submission" date="2023-05" db="EMBL/GenBank/DDBJ databases">
        <title>Novel species of genus Flectobacillus isolated from stream in China.</title>
        <authorList>
            <person name="Lu H."/>
        </authorList>
    </citation>
    <scope>NUCLEOTIDE SEQUENCE [LARGE SCALE GENOMIC DNA]</scope>
    <source>
        <strain evidence="3 4">KCTC 42575</strain>
    </source>
</reference>
<evidence type="ECO:0008006" key="5">
    <source>
        <dbReference type="Google" id="ProtNLM"/>
    </source>
</evidence>
<comment type="caution">
    <text evidence="3">The sequence shown here is derived from an EMBL/GenBank/DDBJ whole genome shotgun (WGS) entry which is preliminary data.</text>
</comment>
<feature type="coiled-coil region" evidence="1">
    <location>
        <begin position="71"/>
        <end position="198"/>
    </location>
</feature>
<dbReference type="RefSeq" id="WP_283345384.1">
    <property type="nucleotide sequence ID" value="NZ_JASHIF010000012.1"/>
</dbReference>
<gene>
    <name evidence="3" type="ORF">QM524_16300</name>
</gene>
<evidence type="ECO:0000256" key="1">
    <source>
        <dbReference type="SAM" id="Coils"/>
    </source>
</evidence>
<dbReference type="Proteomes" id="UP001236507">
    <property type="component" value="Unassembled WGS sequence"/>
</dbReference>
<keyword evidence="2" id="KW-0812">Transmembrane</keyword>
<keyword evidence="1" id="KW-0175">Coiled coil</keyword>
<protein>
    <recommendedName>
        <fullName evidence="5">Chromosome partition protein Smc</fullName>
    </recommendedName>
</protein>
<accession>A0ABT6YB20</accession>
<keyword evidence="4" id="KW-1185">Reference proteome</keyword>
<organism evidence="3 4">
    <name type="scientific">Flectobacillus roseus</name>
    <dbReference type="NCBI Taxonomy" id="502259"/>
    <lineage>
        <taxon>Bacteria</taxon>
        <taxon>Pseudomonadati</taxon>
        <taxon>Bacteroidota</taxon>
        <taxon>Cytophagia</taxon>
        <taxon>Cytophagales</taxon>
        <taxon>Flectobacillaceae</taxon>
        <taxon>Flectobacillus</taxon>
    </lineage>
</organism>
<dbReference type="EMBL" id="JASHIF010000012">
    <property type="protein sequence ID" value="MDI9860779.1"/>
    <property type="molecule type" value="Genomic_DNA"/>
</dbReference>
<evidence type="ECO:0000313" key="3">
    <source>
        <dbReference type="EMBL" id="MDI9860779.1"/>
    </source>
</evidence>
<sequence length="331" mass="38228">MTSFVPNPQSTEPPQKNKTIRNSVIAGAGLLLGYFLYHQYIQAQLQVSQMQMNTEEIKTINTDMGRLREDIQDNRDGIQEKQRKIDELKQQLETVQKESKEQSEEQRREVVQMLQRQINQLSREKDELQVRLNKTIGEYETKITSFQKIIKQKDSIISGQNTTIHQLEDVLAQKQNEVKKLEFELKETNDVIESLDDKLHVTITNVSFYANGFDDADDDLSNSNNKSKITEVGVFYSLSREIRSAEHILVELSLGNQRIIGKKEFSSKDIEEIQKQSKQNGVERPLSIKIQKGSFDVPLKINFYVKVGSHKQRLFLIDSKVIPAIKSKKFI</sequence>